<feature type="compositionally biased region" description="Basic and acidic residues" evidence="1">
    <location>
        <begin position="37"/>
        <end position="48"/>
    </location>
</feature>
<protein>
    <submittedName>
        <fullName evidence="2">Uncharacterized protein</fullName>
    </submittedName>
</protein>
<proteinExistence type="predicted"/>
<evidence type="ECO:0000313" key="3">
    <source>
        <dbReference type="Proteomes" id="UP000750502"/>
    </source>
</evidence>
<sequence length="205" mass="23141">MSTRRSARIRNIDLGVTSKSAEPAPAPTAPPKRKRKASAEDEKDEPTTKGKKVPVKKVKATKTTHQKTKAKANFTAEIETQSLEIHDYNMYNTNVQSNPGLSRRLLQSVVKHTGLETLRFHYRHSGREPWDIPFASAESVNILTKNLPSLRVFEVAPQEDNLDAMARALSRAKNLTNLPCPNFKSYHEDRENAHLNLVRDLRLHG</sequence>
<comment type="caution">
    <text evidence="2">The sequence shown here is derived from an EMBL/GenBank/DDBJ whole genome shotgun (WGS) entry which is preliminary data.</text>
</comment>
<dbReference type="EMBL" id="JADFTT010000643">
    <property type="protein sequence ID" value="KAG5759569.1"/>
    <property type="molecule type" value="Genomic_DNA"/>
</dbReference>
<evidence type="ECO:0000313" key="2">
    <source>
        <dbReference type="EMBL" id="KAG5759569.1"/>
    </source>
</evidence>
<dbReference type="OrthoDB" id="5311681at2759"/>
<accession>A0A9P7HH79</accession>
<reference evidence="2" key="1">
    <citation type="journal article" date="2020" name="bioRxiv">
        <title>Historical genomics reveals the evolutionary mechanisms behind multiple outbreaks of the host-specific coffee wilt pathogen Fusarium xylarioides.</title>
        <authorList>
            <person name="Peck D."/>
            <person name="Nowell R.W."/>
            <person name="Flood J."/>
            <person name="Ryan M.J."/>
            <person name="Barraclough T.G."/>
        </authorList>
    </citation>
    <scope>NUCLEOTIDE SEQUENCE</scope>
    <source>
        <strain evidence="2">IMI 127659i</strain>
    </source>
</reference>
<gene>
    <name evidence="2" type="ORF">H9Q72_012303</name>
</gene>
<dbReference type="Proteomes" id="UP000750502">
    <property type="component" value="Unassembled WGS sequence"/>
</dbReference>
<keyword evidence="3" id="KW-1185">Reference proteome</keyword>
<feature type="region of interest" description="Disordered" evidence="1">
    <location>
        <begin position="1"/>
        <end position="66"/>
    </location>
</feature>
<evidence type="ECO:0000256" key="1">
    <source>
        <dbReference type="SAM" id="MobiDB-lite"/>
    </source>
</evidence>
<name>A0A9P7HH79_9HYPO</name>
<organism evidence="2 3">
    <name type="scientific">Fusarium xylarioides</name>
    <dbReference type="NCBI Taxonomy" id="221167"/>
    <lineage>
        <taxon>Eukaryota</taxon>
        <taxon>Fungi</taxon>
        <taxon>Dikarya</taxon>
        <taxon>Ascomycota</taxon>
        <taxon>Pezizomycotina</taxon>
        <taxon>Sordariomycetes</taxon>
        <taxon>Hypocreomycetidae</taxon>
        <taxon>Hypocreales</taxon>
        <taxon>Nectriaceae</taxon>
        <taxon>Fusarium</taxon>
        <taxon>Fusarium fujikuroi species complex</taxon>
    </lineage>
</organism>
<reference evidence="2" key="2">
    <citation type="submission" date="2020-10" db="EMBL/GenBank/DDBJ databases">
        <authorList>
            <person name="Peck L.D."/>
            <person name="Nowell R.W."/>
            <person name="Flood J."/>
            <person name="Ryan M.J."/>
            <person name="Barraclough T.G."/>
        </authorList>
    </citation>
    <scope>NUCLEOTIDE SEQUENCE</scope>
    <source>
        <strain evidence="2">IMI 127659i</strain>
    </source>
</reference>
<dbReference type="AlphaFoldDB" id="A0A9P7HH79"/>
<feature type="compositionally biased region" description="Basic residues" evidence="1">
    <location>
        <begin position="49"/>
        <end position="66"/>
    </location>
</feature>